<dbReference type="OMA" id="IFEMCIN"/>
<feature type="transmembrane region" description="Helical" evidence="1">
    <location>
        <begin position="80"/>
        <end position="109"/>
    </location>
</feature>
<feature type="transmembrane region" description="Helical" evidence="1">
    <location>
        <begin position="22"/>
        <end position="40"/>
    </location>
</feature>
<dbReference type="EMBL" id="DS268414">
    <property type="protein sequence ID" value="EFP09595.1"/>
    <property type="molecule type" value="Genomic_DNA"/>
</dbReference>
<dbReference type="FunCoup" id="E3LSC8">
    <property type="interactions" value="1104"/>
</dbReference>
<proteinExistence type="predicted"/>
<dbReference type="InParanoid" id="E3LSC8"/>
<dbReference type="eggNOG" id="ENOG502TIZN">
    <property type="taxonomic scope" value="Eukaryota"/>
</dbReference>
<feature type="transmembrane region" description="Helical" evidence="1">
    <location>
        <begin position="52"/>
        <end position="74"/>
    </location>
</feature>
<reference evidence="2" key="1">
    <citation type="submission" date="2007-07" db="EMBL/GenBank/DDBJ databases">
        <title>PCAP assembly of the Caenorhabditis remanei genome.</title>
        <authorList>
            <consortium name="The Caenorhabditis remanei Sequencing Consortium"/>
            <person name="Wilson R.K."/>
        </authorList>
    </citation>
    <scope>NUCLEOTIDE SEQUENCE [LARGE SCALE GENOMIC DNA]</scope>
    <source>
        <strain evidence="2">PB4641</strain>
    </source>
</reference>
<organism evidence="3">
    <name type="scientific">Caenorhabditis remanei</name>
    <name type="common">Caenorhabditis vulgaris</name>
    <dbReference type="NCBI Taxonomy" id="31234"/>
    <lineage>
        <taxon>Eukaryota</taxon>
        <taxon>Metazoa</taxon>
        <taxon>Ecdysozoa</taxon>
        <taxon>Nematoda</taxon>
        <taxon>Chromadorea</taxon>
        <taxon>Rhabditida</taxon>
        <taxon>Rhabditina</taxon>
        <taxon>Rhabditomorpha</taxon>
        <taxon>Rhabditoidea</taxon>
        <taxon>Rhabditidae</taxon>
        <taxon>Peloderinae</taxon>
        <taxon>Caenorhabditis</taxon>
    </lineage>
</organism>
<name>E3LSC8_CAERE</name>
<gene>
    <name evidence="2" type="ORF">CRE_25293</name>
</gene>
<evidence type="ECO:0000313" key="3">
    <source>
        <dbReference type="Proteomes" id="UP000008281"/>
    </source>
</evidence>
<keyword evidence="1" id="KW-0812">Transmembrane</keyword>
<keyword evidence="1" id="KW-1133">Transmembrane helix</keyword>
<dbReference type="Proteomes" id="UP000008281">
    <property type="component" value="Unassembled WGS sequence"/>
</dbReference>
<evidence type="ECO:0000313" key="2">
    <source>
        <dbReference type="EMBL" id="EFP09595.1"/>
    </source>
</evidence>
<evidence type="ECO:0000256" key="1">
    <source>
        <dbReference type="SAM" id="Phobius"/>
    </source>
</evidence>
<keyword evidence="3" id="KW-1185">Reference proteome</keyword>
<accession>E3LSC8</accession>
<dbReference type="AlphaFoldDB" id="E3LSC8"/>
<dbReference type="InterPro" id="IPR035321">
    <property type="entry name" value="DUF5373"/>
</dbReference>
<dbReference type="Pfam" id="PF17343">
    <property type="entry name" value="DUF5373"/>
    <property type="match status" value="1"/>
</dbReference>
<dbReference type="HOGENOM" id="CLU_1929539_0_0_1"/>
<sequence>MSNFYQTRVIHSVESPMFFDRFPIKLLVIVVQVVTLLLNIGYMSQPSLERGVFIFEMCINLFLVASIVAFLADYELLMHIHYWAVCVGTIIPLIFWGLAVKDLFSYVFYISMCRRLIKSLGRKYFLPIFNC</sequence>
<protein>
    <submittedName>
        <fullName evidence="2">Uncharacterized protein</fullName>
    </submittedName>
</protein>
<keyword evidence="1" id="KW-0472">Membrane</keyword>
<dbReference type="OrthoDB" id="5818524at2759"/>